<dbReference type="GO" id="GO:0003955">
    <property type="term" value="F:NAD(P)H dehydrogenase (quinone) activity"/>
    <property type="evidence" value="ECO:0007669"/>
    <property type="project" value="TreeGrafter"/>
</dbReference>
<reference evidence="6 7" key="1">
    <citation type="submission" date="2020-07" db="EMBL/GenBank/DDBJ databases">
        <title>Genomic analyses of the natural microbiome of Caenorhabditis elegans.</title>
        <authorList>
            <person name="Samuel B."/>
        </authorList>
    </citation>
    <scope>NUCLEOTIDE SEQUENCE [LARGE SCALE GENOMIC DNA]</scope>
    <source>
        <strain evidence="6 7">BIGb0408</strain>
    </source>
</reference>
<keyword evidence="3" id="KW-0274">FAD</keyword>
<organism evidence="6 7">
    <name type="scientific">Phytopseudomonas flavescens</name>
    <dbReference type="NCBI Taxonomy" id="29435"/>
    <lineage>
        <taxon>Bacteria</taxon>
        <taxon>Pseudomonadati</taxon>
        <taxon>Pseudomonadota</taxon>
        <taxon>Gammaproteobacteria</taxon>
        <taxon>Pseudomonadales</taxon>
        <taxon>Pseudomonadaceae</taxon>
        <taxon>Phytopseudomonas</taxon>
    </lineage>
</organism>
<evidence type="ECO:0000256" key="1">
    <source>
        <dbReference type="ARBA" id="ARBA00001974"/>
    </source>
</evidence>
<dbReference type="GO" id="GO:0019646">
    <property type="term" value="P:aerobic electron transport chain"/>
    <property type="evidence" value="ECO:0007669"/>
    <property type="project" value="TreeGrafter"/>
</dbReference>
<evidence type="ECO:0000313" key="7">
    <source>
        <dbReference type="Proteomes" id="UP000578688"/>
    </source>
</evidence>
<evidence type="ECO:0000256" key="4">
    <source>
        <dbReference type="ARBA" id="ARBA00023002"/>
    </source>
</evidence>
<dbReference type="Gene3D" id="3.50.50.100">
    <property type="match status" value="1"/>
</dbReference>
<keyword evidence="4" id="KW-0560">Oxidoreductase</keyword>
<dbReference type="AlphaFoldDB" id="A0A7Y9XRV6"/>
<dbReference type="InterPro" id="IPR036188">
    <property type="entry name" value="FAD/NAD-bd_sf"/>
</dbReference>
<dbReference type="Pfam" id="PF07992">
    <property type="entry name" value="Pyr_redox_2"/>
    <property type="match status" value="1"/>
</dbReference>
<evidence type="ECO:0000256" key="2">
    <source>
        <dbReference type="ARBA" id="ARBA00022630"/>
    </source>
</evidence>
<dbReference type="InterPro" id="IPR023753">
    <property type="entry name" value="FAD/NAD-binding_dom"/>
</dbReference>
<comment type="caution">
    <text evidence="6">The sequence shown here is derived from an EMBL/GenBank/DDBJ whole genome shotgun (WGS) entry which is preliminary data.</text>
</comment>
<gene>
    <name evidence="6" type="ORF">FHR27_003911</name>
</gene>
<dbReference type="RefSeq" id="WP_179539340.1">
    <property type="nucleotide sequence ID" value="NZ_JACBYV010000001.1"/>
</dbReference>
<dbReference type="InterPro" id="IPR051169">
    <property type="entry name" value="NADH-Q_oxidoreductase"/>
</dbReference>
<dbReference type="SUPFAM" id="SSF51905">
    <property type="entry name" value="FAD/NAD(P)-binding domain"/>
    <property type="match status" value="2"/>
</dbReference>
<name>A0A7Y9XRV6_9GAMM</name>
<dbReference type="PRINTS" id="PR00411">
    <property type="entry name" value="PNDRDTASEI"/>
</dbReference>
<accession>A0A7Y9XRV6</accession>
<sequence length="360" mass="38323">MTDYDLLLVGAGPAHLGVLRRWALIERPVGRIALVASAAHTWYAGMLPGLVAGRYSAEDCQIGLAALCQAAQVELIVAPVAALDAATRQLSLGDGRVLQGNWLSLNAGDRVACPPREGDAMDVLAVKPVDSFIAGWKAWQREPQPLAILGGGVAGVEMALALALADQVPQLALFCGEPLLAGHCAGLRMRAWGHLRMRRVQVREHCPISRIDGDCLISGDAAVWRGGRLLLASGAQAFPWIADSGLSCDGDGFVHTAPTLQSHSHPQIFAVGDCANLPGVRKSGLYSMRQVPVLAANLSAALRGGPLRDFKTSGQRPLLLASGDGGALFGWRQWSAGGQFYGRCKDYFDRAFVKRHSLKR</sequence>
<evidence type="ECO:0000256" key="3">
    <source>
        <dbReference type="ARBA" id="ARBA00022827"/>
    </source>
</evidence>
<dbReference type="Proteomes" id="UP000578688">
    <property type="component" value="Unassembled WGS sequence"/>
</dbReference>
<keyword evidence="7" id="KW-1185">Reference proteome</keyword>
<comment type="cofactor">
    <cofactor evidence="1">
        <name>FAD</name>
        <dbReference type="ChEBI" id="CHEBI:57692"/>
    </cofactor>
</comment>
<keyword evidence="2" id="KW-0285">Flavoprotein</keyword>
<dbReference type="PRINTS" id="PR00368">
    <property type="entry name" value="FADPNR"/>
</dbReference>
<dbReference type="PANTHER" id="PTHR42913">
    <property type="entry name" value="APOPTOSIS-INDUCING FACTOR 1"/>
    <property type="match status" value="1"/>
</dbReference>
<evidence type="ECO:0000259" key="5">
    <source>
        <dbReference type="Pfam" id="PF07992"/>
    </source>
</evidence>
<evidence type="ECO:0000313" key="6">
    <source>
        <dbReference type="EMBL" id="NYH75301.1"/>
    </source>
</evidence>
<proteinExistence type="predicted"/>
<dbReference type="PANTHER" id="PTHR42913:SF9">
    <property type="entry name" value="SLR1591 PROTEIN"/>
    <property type="match status" value="1"/>
</dbReference>
<dbReference type="EMBL" id="JACBYV010000001">
    <property type="protein sequence ID" value="NYH75301.1"/>
    <property type="molecule type" value="Genomic_DNA"/>
</dbReference>
<feature type="domain" description="FAD/NAD(P)-binding" evidence="5">
    <location>
        <begin position="4"/>
        <end position="280"/>
    </location>
</feature>
<protein>
    <submittedName>
        <fullName evidence="6">NADH dehydrogenase FAD-containing subunit</fullName>
    </submittedName>
</protein>